<evidence type="ECO:0000256" key="3">
    <source>
        <dbReference type="ARBA" id="ARBA00022475"/>
    </source>
</evidence>
<evidence type="ECO:0008006" key="12">
    <source>
        <dbReference type="Google" id="ProtNLM"/>
    </source>
</evidence>
<sequence length="125" mass="13191">MDVFLQIMVSGFVVGGIYSLVALGFVLIYKSSDAINFAQGEFLLIGAYVSLTLIATYHVPLIPALIITLLFSAALGLAIERLVLRPLFIKIGEGLGGAIKPTPVGVGYMALSQQTFVPSSSPMVS</sequence>
<keyword evidence="3" id="KW-1003">Cell membrane</keyword>
<name>A0A1Y3PM12_9BACI</name>
<evidence type="ECO:0000256" key="9">
    <source>
        <dbReference type="SAM" id="Phobius"/>
    </source>
</evidence>
<evidence type="ECO:0000256" key="8">
    <source>
        <dbReference type="ARBA" id="ARBA00037998"/>
    </source>
</evidence>
<gene>
    <name evidence="10" type="ORF">BAA01_13940</name>
</gene>
<dbReference type="InterPro" id="IPR001851">
    <property type="entry name" value="ABC_transp_permease"/>
</dbReference>
<evidence type="ECO:0000256" key="5">
    <source>
        <dbReference type="ARBA" id="ARBA00022970"/>
    </source>
</evidence>
<evidence type="ECO:0000313" key="11">
    <source>
        <dbReference type="Proteomes" id="UP000196475"/>
    </source>
</evidence>
<evidence type="ECO:0000313" key="10">
    <source>
        <dbReference type="EMBL" id="OUM88104.1"/>
    </source>
</evidence>
<keyword evidence="2" id="KW-0813">Transport</keyword>
<evidence type="ECO:0000256" key="6">
    <source>
        <dbReference type="ARBA" id="ARBA00022989"/>
    </source>
</evidence>
<dbReference type="PANTHER" id="PTHR11795:SF451">
    <property type="entry name" value="ABC TRANSPORTER PERMEASE PROTEIN"/>
    <property type="match status" value="1"/>
</dbReference>
<organism evidence="10 11">
    <name type="scientific">Bacillus thermozeamaize</name>
    <dbReference type="NCBI Taxonomy" id="230954"/>
    <lineage>
        <taxon>Bacteria</taxon>
        <taxon>Bacillati</taxon>
        <taxon>Bacillota</taxon>
        <taxon>Bacilli</taxon>
        <taxon>Bacillales</taxon>
        <taxon>Bacillaceae</taxon>
        <taxon>Bacillus</taxon>
    </lineage>
</organism>
<proteinExistence type="inferred from homology"/>
<keyword evidence="5" id="KW-0029">Amino-acid transport</keyword>
<accession>A0A1Y3PM12</accession>
<dbReference type="AlphaFoldDB" id="A0A1Y3PM12"/>
<dbReference type="GO" id="GO:0022857">
    <property type="term" value="F:transmembrane transporter activity"/>
    <property type="evidence" value="ECO:0007669"/>
    <property type="project" value="InterPro"/>
</dbReference>
<dbReference type="Pfam" id="PF02653">
    <property type="entry name" value="BPD_transp_2"/>
    <property type="match status" value="1"/>
</dbReference>
<feature type="transmembrane region" description="Helical" evidence="9">
    <location>
        <begin position="41"/>
        <end position="59"/>
    </location>
</feature>
<dbReference type="PANTHER" id="PTHR11795">
    <property type="entry name" value="BRANCHED-CHAIN AMINO ACID TRANSPORT SYSTEM PERMEASE PROTEIN LIVH"/>
    <property type="match status" value="1"/>
</dbReference>
<keyword evidence="7 9" id="KW-0472">Membrane</keyword>
<dbReference type="GO" id="GO:0005886">
    <property type="term" value="C:plasma membrane"/>
    <property type="evidence" value="ECO:0007669"/>
    <property type="project" value="UniProtKB-SubCell"/>
</dbReference>
<evidence type="ECO:0000256" key="1">
    <source>
        <dbReference type="ARBA" id="ARBA00004651"/>
    </source>
</evidence>
<comment type="caution">
    <text evidence="10">The sequence shown here is derived from an EMBL/GenBank/DDBJ whole genome shotgun (WGS) entry which is preliminary data.</text>
</comment>
<dbReference type="EMBL" id="LZRT01000066">
    <property type="protein sequence ID" value="OUM88104.1"/>
    <property type="molecule type" value="Genomic_DNA"/>
</dbReference>
<comment type="subcellular location">
    <subcellularLocation>
        <location evidence="1">Cell membrane</location>
        <topology evidence="1">Multi-pass membrane protein</topology>
    </subcellularLocation>
</comment>
<protein>
    <recommendedName>
        <fullName evidence="12">Branched-chain amino acid ABC transporter permease</fullName>
    </recommendedName>
</protein>
<dbReference type="GO" id="GO:0006865">
    <property type="term" value="P:amino acid transport"/>
    <property type="evidence" value="ECO:0007669"/>
    <property type="project" value="UniProtKB-KW"/>
</dbReference>
<feature type="transmembrane region" description="Helical" evidence="9">
    <location>
        <begin position="6"/>
        <end position="29"/>
    </location>
</feature>
<dbReference type="Proteomes" id="UP000196475">
    <property type="component" value="Unassembled WGS sequence"/>
</dbReference>
<evidence type="ECO:0000256" key="7">
    <source>
        <dbReference type="ARBA" id="ARBA00023136"/>
    </source>
</evidence>
<feature type="transmembrane region" description="Helical" evidence="9">
    <location>
        <begin position="65"/>
        <end position="84"/>
    </location>
</feature>
<comment type="similarity">
    <text evidence="8">Belongs to the binding-protein-dependent transport system permease family. LivHM subfamily.</text>
</comment>
<dbReference type="InterPro" id="IPR052157">
    <property type="entry name" value="BCAA_transport_permease"/>
</dbReference>
<evidence type="ECO:0000256" key="2">
    <source>
        <dbReference type="ARBA" id="ARBA00022448"/>
    </source>
</evidence>
<evidence type="ECO:0000256" key="4">
    <source>
        <dbReference type="ARBA" id="ARBA00022692"/>
    </source>
</evidence>
<keyword evidence="4 9" id="KW-0812">Transmembrane</keyword>
<keyword evidence="6 9" id="KW-1133">Transmembrane helix</keyword>
<reference evidence="11" key="1">
    <citation type="submission" date="2016-06" db="EMBL/GenBank/DDBJ databases">
        <authorList>
            <person name="Nascimento L."/>
            <person name="Pereira R.V."/>
            <person name="Martins L.F."/>
            <person name="Quaggio R.B."/>
            <person name="Silva A.M."/>
            <person name="Setubal J.C."/>
        </authorList>
    </citation>
    <scope>NUCLEOTIDE SEQUENCE [LARGE SCALE GENOMIC DNA]</scope>
</reference>